<keyword evidence="5" id="KW-0862">Zinc</keyword>
<dbReference type="GO" id="GO:0016798">
    <property type="term" value="F:hydrolase activity, acting on glycosyl bonds"/>
    <property type="evidence" value="ECO:0007669"/>
    <property type="project" value="UniProtKB-KW"/>
</dbReference>
<keyword evidence="4" id="KW-0378">Hydrolase</keyword>
<dbReference type="Proteomes" id="UP000070529">
    <property type="component" value="Unassembled WGS sequence"/>
</dbReference>
<dbReference type="PROSITE" id="PS51154">
    <property type="entry name" value="MACRO"/>
    <property type="match status" value="1"/>
</dbReference>
<dbReference type="RefSeq" id="WP_067418664.1">
    <property type="nucleotide sequence ID" value="NZ_LNTY01000049.1"/>
</dbReference>
<dbReference type="EMBL" id="LNTY01000049">
    <property type="protein sequence ID" value="KXF80767.1"/>
    <property type="molecule type" value="Genomic_DNA"/>
</dbReference>
<evidence type="ECO:0000256" key="7">
    <source>
        <dbReference type="ARBA" id="ARBA00048482"/>
    </source>
</evidence>
<comment type="catalytic activity">
    <reaction evidence="7">
        <text>4-O-(ADP-D-ribosyl)-L-aspartyl-[protein] + H2O = L-aspartyl-[protein] + ADP-D-ribose + H(+)</text>
        <dbReference type="Rhea" id="RHEA:54428"/>
        <dbReference type="Rhea" id="RHEA-COMP:9867"/>
        <dbReference type="Rhea" id="RHEA-COMP:13832"/>
        <dbReference type="ChEBI" id="CHEBI:15377"/>
        <dbReference type="ChEBI" id="CHEBI:15378"/>
        <dbReference type="ChEBI" id="CHEBI:29961"/>
        <dbReference type="ChEBI" id="CHEBI:57967"/>
        <dbReference type="ChEBI" id="CHEBI:138102"/>
    </reaction>
    <physiologicalReaction direction="left-to-right" evidence="7">
        <dbReference type="Rhea" id="RHEA:54429"/>
    </physiologicalReaction>
</comment>
<evidence type="ECO:0000256" key="3">
    <source>
        <dbReference type="ARBA" id="ARBA00022723"/>
    </source>
</evidence>
<evidence type="ECO:0000256" key="5">
    <source>
        <dbReference type="ARBA" id="ARBA00022833"/>
    </source>
</evidence>
<dbReference type="NCBIfam" id="NF003163">
    <property type="entry name" value="PRK04143.1"/>
    <property type="match status" value="1"/>
</dbReference>
<dbReference type="GO" id="GO:0046872">
    <property type="term" value="F:metal ion binding"/>
    <property type="evidence" value="ECO:0007669"/>
    <property type="project" value="UniProtKB-KW"/>
</dbReference>
<dbReference type="InterPro" id="IPR002589">
    <property type="entry name" value="Macro_dom"/>
</dbReference>
<evidence type="ECO:0000259" key="9">
    <source>
        <dbReference type="PROSITE" id="PS51154"/>
    </source>
</evidence>
<keyword evidence="3" id="KW-0479">Metal-binding</keyword>
<evidence type="ECO:0000256" key="6">
    <source>
        <dbReference type="ARBA" id="ARBA00023295"/>
    </source>
</evidence>
<reference evidence="10 11" key="1">
    <citation type="submission" date="2015-11" db="EMBL/GenBank/DDBJ databases">
        <title>Genomic Taxonomy of the Vibrionaceae.</title>
        <authorList>
            <person name="Gomez-Gil B."/>
            <person name="Enciso-Ibarra J."/>
        </authorList>
    </citation>
    <scope>NUCLEOTIDE SEQUENCE [LARGE SCALE GENOMIC DNA]</scope>
    <source>
        <strain evidence="10 11">CAIM 912</strain>
    </source>
</reference>
<keyword evidence="6" id="KW-0326">Glycosidase</keyword>
<comment type="caution">
    <text evidence="10">The sequence shown here is derived from an EMBL/GenBank/DDBJ whole genome shotgun (WGS) entry which is preliminary data.</text>
</comment>
<feature type="domain" description="Macro" evidence="9">
    <location>
        <begin position="101"/>
        <end position="293"/>
    </location>
</feature>
<evidence type="ECO:0000256" key="1">
    <source>
        <dbReference type="ARBA" id="ARBA00001947"/>
    </source>
</evidence>
<organism evidence="10 11">
    <name type="scientific">Enterovibrio coralii</name>
    <dbReference type="NCBI Taxonomy" id="294935"/>
    <lineage>
        <taxon>Bacteria</taxon>
        <taxon>Pseudomonadati</taxon>
        <taxon>Pseudomonadota</taxon>
        <taxon>Gammaproteobacteria</taxon>
        <taxon>Vibrionales</taxon>
        <taxon>Vibrionaceae</taxon>
        <taxon>Enterovibrio</taxon>
    </lineage>
</organism>
<dbReference type="STRING" id="294935.ATN88_15915"/>
<name>A0A135I5T8_9GAMM</name>
<dbReference type="PANTHER" id="PTHR11106:SF121">
    <property type="entry name" value="ADP-RIBOSE 1''-PHOSPHATE PHOSPHATASE"/>
    <property type="match status" value="1"/>
</dbReference>
<dbReference type="InterPro" id="IPR043472">
    <property type="entry name" value="Macro_dom-like"/>
</dbReference>
<dbReference type="SUPFAM" id="SSF52949">
    <property type="entry name" value="Macro domain-like"/>
    <property type="match status" value="1"/>
</dbReference>
<evidence type="ECO:0000313" key="10">
    <source>
        <dbReference type="EMBL" id="KXF80767.1"/>
    </source>
</evidence>
<dbReference type="AlphaFoldDB" id="A0A135I5T8"/>
<evidence type="ECO:0000256" key="2">
    <source>
        <dbReference type="ARBA" id="ARBA00018852"/>
    </source>
</evidence>
<dbReference type="SMART" id="SM00506">
    <property type="entry name" value="A1pp"/>
    <property type="match status" value="1"/>
</dbReference>
<dbReference type="PANTHER" id="PTHR11106">
    <property type="entry name" value="GANGLIOSIDE INDUCED DIFFERENTIATION ASSOCIATED PROTEIN 2-RELATED"/>
    <property type="match status" value="1"/>
</dbReference>
<sequence length="296" mass="32559">MRTLTVNDYAKQIQLHQPFESTTLPQCSEAELVDVLLETLSSTLRGFGLQDTTPLIAAEKRSLLDAAITVLPPHGLNEKGKAALDALLTKEREKRDITYANALRPFVTIGKTNIVLWRGDITTLNVDAILNAANSQLLGCFLPHHKCIDNAIHNRAGVQLREDCDAIIRLQGAEEPTAAAKITRGYNLPSRYVIHSVGPIVQGAVSEESERLLAQAYTKVLSATQSVDNIRSLALCSLSTGVFGYPIEKATPVALKTVAEWLNRNPDALDVVVFNVFSERDYDVYQSELEEFVCNN</sequence>
<gene>
    <name evidence="10" type="ORF">ATN88_15915</name>
</gene>
<comment type="cofactor">
    <cofactor evidence="1">
        <name>Zn(2+)</name>
        <dbReference type="ChEBI" id="CHEBI:29105"/>
    </cofactor>
</comment>
<dbReference type="Pfam" id="PF01661">
    <property type="entry name" value="Macro"/>
    <property type="match status" value="1"/>
</dbReference>
<evidence type="ECO:0000256" key="4">
    <source>
        <dbReference type="ARBA" id="ARBA00022801"/>
    </source>
</evidence>
<dbReference type="Gene3D" id="3.40.220.10">
    <property type="entry name" value="Leucine Aminopeptidase, subunit E, domain 1"/>
    <property type="match status" value="1"/>
</dbReference>
<accession>A0A135I5T8</accession>
<keyword evidence="11" id="KW-1185">Reference proteome</keyword>
<evidence type="ECO:0000313" key="11">
    <source>
        <dbReference type="Proteomes" id="UP000070529"/>
    </source>
</evidence>
<comment type="similarity">
    <text evidence="8">Belongs to the MacroD-type family. Zn-Macro subfamily.</text>
</comment>
<dbReference type="CDD" id="cd02908">
    <property type="entry name" value="Macro_OAADPr_deacetylase"/>
    <property type="match status" value="1"/>
</dbReference>
<evidence type="ECO:0000256" key="8">
    <source>
        <dbReference type="ARBA" id="ARBA00093459"/>
    </source>
</evidence>
<protein>
    <recommendedName>
        <fullName evidence="2">Protein-ADP-ribose hydrolase</fullName>
    </recommendedName>
</protein>
<proteinExistence type="inferred from homology"/>